<dbReference type="Gene3D" id="3.40.630.10">
    <property type="entry name" value="Zn peptidases"/>
    <property type="match status" value="1"/>
</dbReference>
<dbReference type="GO" id="GO:0004177">
    <property type="term" value="F:aminopeptidase activity"/>
    <property type="evidence" value="ECO:0007669"/>
    <property type="project" value="UniProtKB-KW"/>
</dbReference>
<dbReference type="AlphaFoldDB" id="A0AA50Q217"/>
<evidence type="ECO:0000313" key="8">
    <source>
        <dbReference type="EMBL" id="WMB71394.1"/>
    </source>
</evidence>
<keyword evidence="3" id="KW-0479">Metal-binding</keyword>
<organism evidence="8">
    <name type="scientific">Shewanella oncorhynchi</name>
    <dbReference type="NCBI Taxonomy" id="2726434"/>
    <lineage>
        <taxon>Bacteria</taxon>
        <taxon>Pseudomonadati</taxon>
        <taxon>Pseudomonadota</taxon>
        <taxon>Gammaproteobacteria</taxon>
        <taxon>Alteromonadales</taxon>
        <taxon>Shewanellaceae</taxon>
        <taxon>Shewanella</taxon>
    </lineage>
</organism>
<dbReference type="SUPFAM" id="SSF53187">
    <property type="entry name" value="Zn-dependent exopeptidases"/>
    <property type="match status" value="1"/>
</dbReference>
<keyword evidence="4" id="KW-0732">Signal</keyword>
<dbReference type="GO" id="GO:0046872">
    <property type="term" value="F:metal ion binding"/>
    <property type="evidence" value="ECO:0007669"/>
    <property type="project" value="UniProtKB-KW"/>
</dbReference>
<gene>
    <name evidence="8" type="ORF">RA178_13205</name>
</gene>
<dbReference type="Proteomes" id="UP001236800">
    <property type="component" value="Chromosome"/>
</dbReference>
<evidence type="ECO:0000256" key="5">
    <source>
        <dbReference type="ARBA" id="ARBA00022801"/>
    </source>
</evidence>
<dbReference type="EMBL" id="CP132914">
    <property type="protein sequence ID" value="WMB71394.1"/>
    <property type="molecule type" value="Genomic_DNA"/>
</dbReference>
<dbReference type="Pfam" id="PF04389">
    <property type="entry name" value="Peptidase_M28"/>
    <property type="match status" value="1"/>
</dbReference>
<dbReference type="GO" id="GO:0006508">
    <property type="term" value="P:proteolysis"/>
    <property type="evidence" value="ECO:0007669"/>
    <property type="project" value="UniProtKB-KW"/>
</dbReference>
<dbReference type="InterPro" id="IPR045175">
    <property type="entry name" value="M28_fam"/>
</dbReference>
<dbReference type="GO" id="GO:0008235">
    <property type="term" value="F:metalloexopeptidase activity"/>
    <property type="evidence" value="ECO:0007669"/>
    <property type="project" value="InterPro"/>
</dbReference>
<sequence length="540" mass="59029">MIITWEKVVKNLIITTSLLATISLPVFAETAFVKSLDLVQYRTDVKTLASDAFGGRAPLSEGETLTLDYLVTAFKDMGLKPGFGDSYLQAVPLAQISADQNMQLDIGGLKFANGSEFTARTQRIADTVSLNKSDVVFVGYGINAPEYGWNDYQGLDVKGKTVIVLVNDPGFATQDPTIFKGNAMTYYGRWTYKYEEAARQGAEAVFIVHETAPAAYGWGVVQNSNTGTKFTLVDANNNQGQVGVMGWVQHETAQKIFAKAGLDFDTLKQQAAKPNFKAIPLKLSAQLTLNNKIERAESHNVAALLPGKTRPDEVVMMHAHWDHLGTVIEDGKSEILNGAVDNASGVAGVLALARYFKQQASTAALDRSVLFSAFTAEETGLIGAQHFAQHPSVPTKNIVAFLNIDGMNVNKGVDYILRYGEGVSELEQYLDKAAKAQDRSVKADPRPQNGLMFRSDHFALAQQGVPGLLFMSLGDTDPDYIAHKYHQGADDYDPNWTLEGVSQDLDLIASMITTLANGSDWPHWLESSDFKAKREQDGRK</sequence>
<accession>A0AA50Q217</accession>
<dbReference type="PANTHER" id="PTHR12147:SF56">
    <property type="entry name" value="AMINOPEPTIDASE YDR415C-RELATED"/>
    <property type="match status" value="1"/>
</dbReference>
<dbReference type="CDD" id="cd05660">
    <property type="entry name" value="M28_like_PA"/>
    <property type="match status" value="1"/>
</dbReference>
<dbReference type="RefSeq" id="WP_306682199.1">
    <property type="nucleotide sequence ID" value="NZ_CP132914.1"/>
</dbReference>
<keyword evidence="2" id="KW-0645">Protease</keyword>
<dbReference type="CDD" id="cd04821">
    <property type="entry name" value="PA_M28_1_2"/>
    <property type="match status" value="1"/>
</dbReference>
<name>A0AA50Q217_9GAMM</name>
<reference evidence="8" key="1">
    <citation type="submission" date="2023-08" db="EMBL/GenBank/DDBJ databases">
        <title>Complete genome sequence of Shewanella oncorhynchi Z-P2, a siderophore putrebactin-producing bacterium.</title>
        <authorList>
            <person name="Zhang Y."/>
        </authorList>
    </citation>
    <scope>NUCLEOTIDE SEQUENCE</scope>
    <source>
        <strain evidence="8">Z-P2</strain>
    </source>
</reference>
<dbReference type="Gene3D" id="3.50.30.30">
    <property type="match status" value="1"/>
</dbReference>
<dbReference type="PANTHER" id="PTHR12147">
    <property type="entry name" value="METALLOPEPTIDASE M28 FAMILY MEMBER"/>
    <property type="match status" value="1"/>
</dbReference>
<dbReference type="InterPro" id="IPR007484">
    <property type="entry name" value="Peptidase_M28"/>
</dbReference>
<evidence type="ECO:0000256" key="4">
    <source>
        <dbReference type="ARBA" id="ARBA00022729"/>
    </source>
</evidence>
<evidence type="ECO:0000256" key="2">
    <source>
        <dbReference type="ARBA" id="ARBA00022670"/>
    </source>
</evidence>
<proteinExistence type="predicted"/>
<dbReference type="FunFam" id="3.40.630.10:FF:000088">
    <property type="entry name" value="Peptidase M20"/>
    <property type="match status" value="1"/>
</dbReference>
<dbReference type="InterPro" id="IPR046450">
    <property type="entry name" value="PA_dom_sf"/>
</dbReference>
<dbReference type="SUPFAM" id="SSF52025">
    <property type="entry name" value="PA domain"/>
    <property type="match status" value="1"/>
</dbReference>
<keyword evidence="1" id="KW-0031">Aminopeptidase</keyword>
<keyword evidence="6" id="KW-0862">Zinc</keyword>
<dbReference type="GeneID" id="301340158"/>
<dbReference type="KEGG" id="sog:RA178_13205"/>
<evidence type="ECO:0000256" key="6">
    <source>
        <dbReference type="ARBA" id="ARBA00022833"/>
    </source>
</evidence>
<evidence type="ECO:0000256" key="1">
    <source>
        <dbReference type="ARBA" id="ARBA00022438"/>
    </source>
</evidence>
<keyword evidence="5" id="KW-0378">Hydrolase</keyword>
<feature type="domain" description="Peptidase M28" evidence="7">
    <location>
        <begin position="300"/>
        <end position="498"/>
    </location>
</feature>
<protein>
    <submittedName>
        <fullName evidence="8">M28 family metallopeptidase</fullName>
    </submittedName>
</protein>
<evidence type="ECO:0000256" key="3">
    <source>
        <dbReference type="ARBA" id="ARBA00022723"/>
    </source>
</evidence>
<evidence type="ECO:0000259" key="7">
    <source>
        <dbReference type="Pfam" id="PF04389"/>
    </source>
</evidence>